<dbReference type="EnsemblPlants" id="AET3Gv20135900.6">
    <property type="protein sequence ID" value="AET3Gv20135900.6"/>
    <property type="gene ID" value="AET3Gv20135900"/>
</dbReference>
<evidence type="ECO:0000313" key="3">
    <source>
        <dbReference type="Proteomes" id="UP000015105"/>
    </source>
</evidence>
<reference evidence="2" key="3">
    <citation type="journal article" date="2017" name="Nature">
        <title>Genome sequence of the progenitor of the wheat D genome Aegilops tauschii.</title>
        <authorList>
            <person name="Luo M.C."/>
            <person name="Gu Y.Q."/>
            <person name="Puiu D."/>
            <person name="Wang H."/>
            <person name="Twardziok S.O."/>
            <person name="Deal K.R."/>
            <person name="Huo N."/>
            <person name="Zhu T."/>
            <person name="Wang L."/>
            <person name="Wang Y."/>
            <person name="McGuire P.E."/>
            <person name="Liu S."/>
            <person name="Long H."/>
            <person name="Ramasamy R.K."/>
            <person name="Rodriguez J.C."/>
            <person name="Van S.L."/>
            <person name="Yuan L."/>
            <person name="Wang Z."/>
            <person name="Xia Z."/>
            <person name="Xiao L."/>
            <person name="Anderson O.D."/>
            <person name="Ouyang S."/>
            <person name="Liang Y."/>
            <person name="Zimin A.V."/>
            <person name="Pertea G."/>
            <person name="Qi P."/>
            <person name="Bennetzen J.L."/>
            <person name="Dai X."/>
            <person name="Dawson M.W."/>
            <person name="Muller H.G."/>
            <person name="Kugler K."/>
            <person name="Rivarola-Duarte L."/>
            <person name="Spannagl M."/>
            <person name="Mayer K.F.X."/>
            <person name="Lu F.H."/>
            <person name="Bevan M.W."/>
            <person name="Leroy P."/>
            <person name="Li P."/>
            <person name="You F.M."/>
            <person name="Sun Q."/>
            <person name="Liu Z."/>
            <person name="Lyons E."/>
            <person name="Wicker T."/>
            <person name="Salzberg S.L."/>
            <person name="Devos K.M."/>
            <person name="Dvorak J."/>
        </authorList>
    </citation>
    <scope>NUCLEOTIDE SEQUENCE [LARGE SCALE GENOMIC DNA]</scope>
    <source>
        <strain evidence="2">cv. AL8/78</strain>
    </source>
</reference>
<sequence>FSLDALVAAWCSSCVVTSSGITPQHKNIGFVMCTILWRYICTSYNGQCHIGHVFD</sequence>
<dbReference type="Proteomes" id="UP000015105">
    <property type="component" value="Chromosome 3D"/>
</dbReference>
<organism evidence="2 3">
    <name type="scientific">Aegilops tauschii subsp. strangulata</name>
    <name type="common">Goatgrass</name>
    <dbReference type="NCBI Taxonomy" id="200361"/>
    <lineage>
        <taxon>Eukaryota</taxon>
        <taxon>Viridiplantae</taxon>
        <taxon>Streptophyta</taxon>
        <taxon>Embryophyta</taxon>
        <taxon>Tracheophyta</taxon>
        <taxon>Spermatophyta</taxon>
        <taxon>Magnoliopsida</taxon>
        <taxon>Liliopsida</taxon>
        <taxon>Poales</taxon>
        <taxon>Poaceae</taxon>
        <taxon>BOP clade</taxon>
        <taxon>Pooideae</taxon>
        <taxon>Triticodae</taxon>
        <taxon>Triticeae</taxon>
        <taxon>Triticinae</taxon>
        <taxon>Aegilops</taxon>
    </lineage>
</organism>
<dbReference type="AlphaFoldDB" id="A0A453DWT5"/>
<feature type="signal peptide" evidence="1">
    <location>
        <begin position="1"/>
        <end position="20"/>
    </location>
</feature>
<evidence type="ECO:0000313" key="2">
    <source>
        <dbReference type="EnsemblPlants" id="AET3Gv20135900.6"/>
    </source>
</evidence>
<reference evidence="3" key="1">
    <citation type="journal article" date="2014" name="Science">
        <title>Ancient hybridizations among the ancestral genomes of bread wheat.</title>
        <authorList>
            <consortium name="International Wheat Genome Sequencing Consortium,"/>
            <person name="Marcussen T."/>
            <person name="Sandve S.R."/>
            <person name="Heier L."/>
            <person name="Spannagl M."/>
            <person name="Pfeifer M."/>
            <person name="Jakobsen K.S."/>
            <person name="Wulff B.B."/>
            <person name="Steuernagel B."/>
            <person name="Mayer K.F."/>
            <person name="Olsen O.A."/>
        </authorList>
    </citation>
    <scope>NUCLEOTIDE SEQUENCE [LARGE SCALE GENOMIC DNA]</scope>
    <source>
        <strain evidence="3">cv. AL8/78</strain>
    </source>
</reference>
<evidence type="ECO:0000256" key="1">
    <source>
        <dbReference type="SAM" id="SignalP"/>
    </source>
</evidence>
<keyword evidence="1" id="KW-0732">Signal</keyword>
<proteinExistence type="predicted"/>
<reference evidence="3" key="2">
    <citation type="journal article" date="2017" name="Nat. Plants">
        <title>The Aegilops tauschii genome reveals multiple impacts of transposons.</title>
        <authorList>
            <person name="Zhao G."/>
            <person name="Zou C."/>
            <person name="Li K."/>
            <person name="Wang K."/>
            <person name="Li T."/>
            <person name="Gao L."/>
            <person name="Zhang X."/>
            <person name="Wang H."/>
            <person name="Yang Z."/>
            <person name="Liu X."/>
            <person name="Jiang W."/>
            <person name="Mao L."/>
            <person name="Kong X."/>
            <person name="Jiao Y."/>
            <person name="Jia J."/>
        </authorList>
    </citation>
    <scope>NUCLEOTIDE SEQUENCE [LARGE SCALE GENOMIC DNA]</scope>
    <source>
        <strain evidence="3">cv. AL8/78</strain>
    </source>
</reference>
<accession>A0A453DWT5</accession>
<dbReference type="Gramene" id="AET3Gv20135900.6">
    <property type="protein sequence ID" value="AET3Gv20135900.6"/>
    <property type="gene ID" value="AET3Gv20135900"/>
</dbReference>
<feature type="chain" id="PRO_5019177911" evidence="1">
    <location>
        <begin position="21"/>
        <end position="55"/>
    </location>
</feature>
<reference evidence="2" key="5">
    <citation type="journal article" date="2021" name="G3 (Bethesda)">
        <title>Aegilops tauschii genome assembly Aet v5.0 features greater sequence contiguity and improved annotation.</title>
        <authorList>
            <person name="Wang L."/>
            <person name="Zhu T."/>
            <person name="Rodriguez J.C."/>
            <person name="Deal K.R."/>
            <person name="Dubcovsky J."/>
            <person name="McGuire P.E."/>
            <person name="Lux T."/>
            <person name="Spannagl M."/>
            <person name="Mayer K.F.X."/>
            <person name="Baldrich P."/>
            <person name="Meyers B.C."/>
            <person name="Huo N."/>
            <person name="Gu Y.Q."/>
            <person name="Zhou H."/>
            <person name="Devos K.M."/>
            <person name="Bennetzen J.L."/>
            <person name="Unver T."/>
            <person name="Budak H."/>
            <person name="Gulick P.J."/>
            <person name="Galiba G."/>
            <person name="Kalapos B."/>
            <person name="Nelson D.R."/>
            <person name="Li P."/>
            <person name="You F.M."/>
            <person name="Luo M.C."/>
            <person name="Dvorak J."/>
        </authorList>
    </citation>
    <scope>NUCLEOTIDE SEQUENCE [LARGE SCALE GENOMIC DNA]</scope>
    <source>
        <strain evidence="2">cv. AL8/78</strain>
    </source>
</reference>
<keyword evidence="3" id="KW-1185">Reference proteome</keyword>
<reference evidence="2" key="4">
    <citation type="submission" date="2019-03" db="UniProtKB">
        <authorList>
            <consortium name="EnsemblPlants"/>
        </authorList>
    </citation>
    <scope>IDENTIFICATION</scope>
</reference>
<name>A0A453DWT5_AEGTS</name>
<protein>
    <submittedName>
        <fullName evidence="2">Uncharacterized protein</fullName>
    </submittedName>
</protein>